<evidence type="ECO:0000313" key="2">
    <source>
        <dbReference type="EMBL" id="WZB89612.1"/>
    </source>
</evidence>
<dbReference type="GO" id="GO:0032259">
    <property type="term" value="P:methylation"/>
    <property type="evidence" value="ECO:0007669"/>
    <property type="project" value="UniProtKB-KW"/>
</dbReference>
<accession>A0ABZ2UW36</accession>
<reference evidence="2 3" key="1">
    <citation type="submission" date="2024-04" db="EMBL/GenBank/DDBJ databases">
        <title>Okeanomitos corallinicola gen. &amp; sp. nov. (Nostocales, Cyanobacteria), a new toxic marine heterocyst-forming cyanobacterium from a coral reef.</title>
        <authorList>
            <person name="Li H."/>
            <person name="Li R."/>
            <person name="Kang J."/>
            <person name="Hii K.S."/>
            <person name="Mohamed H.F."/>
            <person name="Xu X."/>
            <person name="Luo Z."/>
        </authorList>
    </citation>
    <scope>NUCLEOTIDE SEQUENCE [LARGE SCALE GENOMIC DNA]</scope>
    <source>
        <strain evidence="2 3">TIOX110</strain>
    </source>
</reference>
<dbReference type="SUPFAM" id="SSF53335">
    <property type="entry name" value="S-adenosyl-L-methionine-dependent methyltransferases"/>
    <property type="match status" value="1"/>
</dbReference>
<dbReference type="RefSeq" id="WP_353932510.1">
    <property type="nucleotide sequence ID" value="NZ_CP150886.1"/>
</dbReference>
<dbReference type="NCBIfam" id="TIGR01444">
    <property type="entry name" value="fkbM_fam"/>
    <property type="match status" value="1"/>
</dbReference>
<evidence type="ECO:0000313" key="3">
    <source>
        <dbReference type="Proteomes" id="UP001483337"/>
    </source>
</evidence>
<keyword evidence="2" id="KW-0489">Methyltransferase</keyword>
<dbReference type="InterPro" id="IPR006342">
    <property type="entry name" value="FkbM_mtfrase"/>
</dbReference>
<dbReference type="Proteomes" id="UP001483337">
    <property type="component" value="Chromosome"/>
</dbReference>
<gene>
    <name evidence="2" type="ORF">WJM97_07960</name>
</gene>
<dbReference type="Pfam" id="PF05050">
    <property type="entry name" value="Methyltransf_21"/>
    <property type="match status" value="1"/>
</dbReference>
<evidence type="ECO:0000259" key="1">
    <source>
        <dbReference type="Pfam" id="PF05050"/>
    </source>
</evidence>
<keyword evidence="2" id="KW-0808">Transferase</keyword>
<keyword evidence="3" id="KW-1185">Reference proteome</keyword>
<proteinExistence type="predicted"/>
<feature type="domain" description="Methyltransferase FkbM" evidence="1">
    <location>
        <begin position="49"/>
        <end position="215"/>
    </location>
</feature>
<dbReference type="PANTHER" id="PTHR34203">
    <property type="entry name" value="METHYLTRANSFERASE, FKBM FAMILY PROTEIN"/>
    <property type="match status" value="1"/>
</dbReference>
<dbReference type="EMBL" id="CP150886">
    <property type="protein sequence ID" value="WZB89612.1"/>
    <property type="molecule type" value="Genomic_DNA"/>
</dbReference>
<protein>
    <submittedName>
        <fullName evidence="2">FkbM family methyltransferase</fullName>
    </submittedName>
</protein>
<dbReference type="GO" id="GO:0008168">
    <property type="term" value="F:methyltransferase activity"/>
    <property type="evidence" value="ECO:0007669"/>
    <property type="project" value="UniProtKB-KW"/>
</dbReference>
<dbReference type="PANTHER" id="PTHR34203:SF15">
    <property type="entry name" value="SLL1173 PROTEIN"/>
    <property type="match status" value="1"/>
</dbReference>
<dbReference type="Gene3D" id="3.40.50.150">
    <property type="entry name" value="Vaccinia Virus protein VP39"/>
    <property type="match status" value="1"/>
</dbReference>
<dbReference type="InterPro" id="IPR029063">
    <property type="entry name" value="SAM-dependent_MTases_sf"/>
</dbReference>
<sequence length="263" mass="30349">MKLEKTLLNLCPKYLRLPVKYHYHQIRNRLEKEIFYLQHLEINKKRSIDIGANSGLYTYALSHLSNVVEVFEPQTWCTEDIVSYTKISPANINIYNVGLADFHGSLNLHIPVSEGDYSQLVKDVGNLTTGLGSFRQIEGEQKTVEVPVHKLDDYDFQDVGFMKIDVEGFESKVILGASQTIFREKPIILIEVENRHLEGKSITDVFEQISDFGYEGGFIHEGSFHKLADFYPQIQAKQNYFLDDQSHQKQPIYINNFLFIPLL</sequence>
<organism evidence="2 3">
    <name type="scientific">Okeanomitos corallinicola TIOX110</name>
    <dbReference type="NCBI Taxonomy" id="3133117"/>
    <lineage>
        <taxon>Bacteria</taxon>
        <taxon>Bacillati</taxon>
        <taxon>Cyanobacteriota</taxon>
        <taxon>Cyanophyceae</taxon>
        <taxon>Nostocales</taxon>
        <taxon>Aphanizomenonaceae</taxon>
        <taxon>Okeanomitos</taxon>
    </lineage>
</organism>
<name>A0ABZ2UW36_9CYAN</name>
<dbReference type="InterPro" id="IPR052514">
    <property type="entry name" value="SAM-dependent_MTase"/>
</dbReference>